<protein>
    <recommendedName>
        <fullName evidence="1">SHOCT domain-containing protein</fullName>
    </recommendedName>
</protein>
<dbReference type="AlphaFoldDB" id="A0A317K3V4"/>
<dbReference type="Pfam" id="PF09851">
    <property type="entry name" value="SHOCT"/>
    <property type="match status" value="1"/>
</dbReference>
<reference evidence="3" key="1">
    <citation type="submission" date="2018-05" db="EMBL/GenBank/DDBJ databases">
        <title>Micromonospora globispora sp. nov. and Micromonospora rugosa sp. nov., isolated from marine sediment.</title>
        <authorList>
            <person name="Carro L."/>
            <person name="Aysel V."/>
            <person name="Cetin D."/>
            <person name="Igual J.M."/>
            <person name="Klenk H.-P."/>
            <person name="Trujillo M.E."/>
            <person name="Sahin N."/>
        </authorList>
    </citation>
    <scope>NUCLEOTIDE SEQUENCE [LARGE SCALE GENOMIC DNA]</scope>
    <source>
        <strain evidence="3">S2904</strain>
    </source>
</reference>
<comment type="caution">
    <text evidence="2">The sequence shown here is derived from an EMBL/GenBank/DDBJ whole genome shotgun (WGS) entry which is preliminary data.</text>
</comment>
<sequence length="71" mass="8159">MMWNGPMMGWMWIWSLLVLAVLVALVWLTVRLAGGHLAGPSASSARKILDERYARGEVDEEEYRRRRTGLQ</sequence>
<dbReference type="EMBL" id="QGSV01000194">
    <property type="protein sequence ID" value="PWU47300.1"/>
    <property type="molecule type" value="Genomic_DNA"/>
</dbReference>
<proteinExistence type="predicted"/>
<evidence type="ECO:0000313" key="3">
    <source>
        <dbReference type="Proteomes" id="UP000245683"/>
    </source>
</evidence>
<organism evidence="2 3">
    <name type="scientific">Micromonospora globispora</name>
    <dbReference type="NCBI Taxonomy" id="1450148"/>
    <lineage>
        <taxon>Bacteria</taxon>
        <taxon>Bacillati</taxon>
        <taxon>Actinomycetota</taxon>
        <taxon>Actinomycetes</taxon>
        <taxon>Micromonosporales</taxon>
        <taxon>Micromonosporaceae</taxon>
        <taxon>Micromonospora</taxon>
    </lineage>
</organism>
<name>A0A317K3V4_9ACTN</name>
<gene>
    <name evidence="2" type="ORF">DLJ46_15170</name>
</gene>
<dbReference type="OrthoDB" id="3748887at2"/>
<keyword evidence="3" id="KW-1185">Reference proteome</keyword>
<feature type="domain" description="SHOCT" evidence="1">
    <location>
        <begin position="45"/>
        <end position="68"/>
    </location>
</feature>
<dbReference type="Proteomes" id="UP000245683">
    <property type="component" value="Unassembled WGS sequence"/>
</dbReference>
<accession>A0A317K3V4</accession>
<evidence type="ECO:0000259" key="1">
    <source>
        <dbReference type="Pfam" id="PF09851"/>
    </source>
</evidence>
<dbReference type="InterPro" id="IPR018649">
    <property type="entry name" value="SHOCT"/>
</dbReference>
<evidence type="ECO:0000313" key="2">
    <source>
        <dbReference type="EMBL" id="PWU47300.1"/>
    </source>
</evidence>